<feature type="domain" description="Large ribosomal subunit protein bL9 C-terminal" evidence="9">
    <location>
        <begin position="64"/>
        <end position="145"/>
    </location>
</feature>
<evidence type="ECO:0000256" key="3">
    <source>
        <dbReference type="ARBA" id="ARBA00022884"/>
    </source>
</evidence>
<keyword evidence="2 7" id="KW-0699">rRNA-binding</keyword>
<dbReference type="PATRIC" id="fig|1618614.3.peg.75"/>
<evidence type="ECO:0000256" key="6">
    <source>
        <dbReference type="ARBA" id="ARBA00035292"/>
    </source>
</evidence>
<evidence type="ECO:0000259" key="8">
    <source>
        <dbReference type="Pfam" id="PF01281"/>
    </source>
</evidence>
<dbReference type="InterPro" id="IPR020070">
    <property type="entry name" value="Ribosomal_bL9_N"/>
</dbReference>
<dbReference type="PANTHER" id="PTHR21368">
    <property type="entry name" value="50S RIBOSOMAL PROTEIN L9"/>
    <property type="match status" value="1"/>
</dbReference>
<evidence type="ECO:0000256" key="4">
    <source>
        <dbReference type="ARBA" id="ARBA00022980"/>
    </source>
</evidence>
<dbReference type="InterPro" id="IPR000244">
    <property type="entry name" value="Ribosomal_bL9"/>
</dbReference>
<dbReference type="GO" id="GO:0005840">
    <property type="term" value="C:ribosome"/>
    <property type="evidence" value="ECO:0007669"/>
    <property type="project" value="UniProtKB-KW"/>
</dbReference>
<dbReference type="SUPFAM" id="SSF55658">
    <property type="entry name" value="L9 N-domain-like"/>
    <property type="match status" value="1"/>
</dbReference>
<dbReference type="GO" id="GO:0003735">
    <property type="term" value="F:structural constituent of ribosome"/>
    <property type="evidence" value="ECO:0007669"/>
    <property type="project" value="InterPro"/>
</dbReference>
<reference evidence="10 11" key="1">
    <citation type="journal article" date="2015" name="Nature">
        <title>rRNA introns, odd ribosomes, and small enigmatic genomes across a large radiation of phyla.</title>
        <authorList>
            <person name="Brown C.T."/>
            <person name="Hug L.A."/>
            <person name="Thomas B.C."/>
            <person name="Sharon I."/>
            <person name="Castelle C.J."/>
            <person name="Singh A."/>
            <person name="Wilkins M.J."/>
            <person name="Williams K.H."/>
            <person name="Banfield J.F."/>
        </authorList>
    </citation>
    <scope>NUCLEOTIDE SEQUENCE [LARGE SCALE GENOMIC DNA]</scope>
</reference>
<gene>
    <name evidence="7" type="primary">rplI</name>
    <name evidence="10" type="ORF">UX27_C0003G0021</name>
</gene>
<dbReference type="Proteomes" id="UP000034644">
    <property type="component" value="Unassembled WGS sequence"/>
</dbReference>
<dbReference type="EMBL" id="LCLO01000003">
    <property type="protein sequence ID" value="KKU19524.1"/>
    <property type="molecule type" value="Genomic_DNA"/>
</dbReference>
<dbReference type="GO" id="GO:0019843">
    <property type="term" value="F:rRNA binding"/>
    <property type="evidence" value="ECO:0007669"/>
    <property type="project" value="UniProtKB-UniRule"/>
</dbReference>
<proteinExistence type="inferred from homology"/>
<dbReference type="InterPro" id="IPR009027">
    <property type="entry name" value="Ribosomal_bL9/RNase_H1_N"/>
</dbReference>
<evidence type="ECO:0000256" key="1">
    <source>
        <dbReference type="ARBA" id="ARBA00010605"/>
    </source>
</evidence>
<evidence type="ECO:0000313" key="10">
    <source>
        <dbReference type="EMBL" id="KKU19524.1"/>
    </source>
</evidence>
<dbReference type="InterPro" id="IPR020069">
    <property type="entry name" value="Ribosomal_bL9_C"/>
</dbReference>
<dbReference type="NCBIfam" id="TIGR00158">
    <property type="entry name" value="L9"/>
    <property type="match status" value="1"/>
</dbReference>
<dbReference type="InterPro" id="IPR036791">
    <property type="entry name" value="Ribosomal_bL9_C_sf"/>
</dbReference>
<dbReference type="Gene3D" id="3.10.430.100">
    <property type="entry name" value="Ribosomal protein L9, C-terminal domain"/>
    <property type="match status" value="1"/>
</dbReference>
<name>A0A0G1NG18_9BACT</name>
<keyword evidence="3 7" id="KW-0694">RNA-binding</keyword>
<dbReference type="GO" id="GO:0006412">
    <property type="term" value="P:translation"/>
    <property type="evidence" value="ECO:0007669"/>
    <property type="project" value="UniProtKB-UniRule"/>
</dbReference>
<comment type="similarity">
    <text evidence="1 7">Belongs to the bacterial ribosomal protein bL9 family.</text>
</comment>
<evidence type="ECO:0000259" key="9">
    <source>
        <dbReference type="Pfam" id="PF03948"/>
    </source>
</evidence>
<organism evidence="10 11">
    <name type="scientific">Candidatus Azambacteria bacterium GW2011_GWA2_45_90</name>
    <dbReference type="NCBI Taxonomy" id="1618614"/>
    <lineage>
        <taxon>Bacteria</taxon>
        <taxon>Candidatus Azamiibacteriota</taxon>
    </lineage>
</organism>
<evidence type="ECO:0000256" key="7">
    <source>
        <dbReference type="HAMAP-Rule" id="MF_00503"/>
    </source>
</evidence>
<dbReference type="InterPro" id="IPR036935">
    <property type="entry name" value="Ribosomal_bL9_N_sf"/>
</dbReference>
<dbReference type="Pfam" id="PF01281">
    <property type="entry name" value="Ribosomal_L9_N"/>
    <property type="match status" value="1"/>
</dbReference>
<evidence type="ECO:0000256" key="5">
    <source>
        <dbReference type="ARBA" id="ARBA00023274"/>
    </source>
</evidence>
<feature type="domain" description="Ribosomal protein L9" evidence="8">
    <location>
        <begin position="1"/>
        <end position="46"/>
    </location>
</feature>
<dbReference type="SUPFAM" id="SSF55653">
    <property type="entry name" value="Ribosomal protein L9 C-domain"/>
    <property type="match status" value="1"/>
</dbReference>
<sequence>MKVILLKDISGVGKAGDVKDVNDGYARNFLLPNALAKIAASQAVREMENQKEAKIKKTEAELKTAQELAGKFDGVEIKLSAKAGDGNQIFGSINAQKIADTLNKKGHKAQKSQIKLFSPIKTLGEHDVTVEFGHGLEAKIKVIVEKEPRP</sequence>
<accession>A0A0G1NG18</accession>
<evidence type="ECO:0000256" key="2">
    <source>
        <dbReference type="ARBA" id="ARBA00022730"/>
    </source>
</evidence>
<dbReference type="GO" id="GO:1990904">
    <property type="term" value="C:ribonucleoprotein complex"/>
    <property type="evidence" value="ECO:0007669"/>
    <property type="project" value="UniProtKB-KW"/>
</dbReference>
<dbReference type="Pfam" id="PF03948">
    <property type="entry name" value="Ribosomal_L9_C"/>
    <property type="match status" value="1"/>
</dbReference>
<dbReference type="Gene3D" id="3.40.5.10">
    <property type="entry name" value="Ribosomal protein L9, N-terminal domain"/>
    <property type="match status" value="1"/>
</dbReference>
<protein>
    <recommendedName>
        <fullName evidence="6 7">Large ribosomal subunit protein bL9</fullName>
    </recommendedName>
</protein>
<dbReference type="AlphaFoldDB" id="A0A0G1NG18"/>
<dbReference type="HAMAP" id="MF_00503">
    <property type="entry name" value="Ribosomal_bL9"/>
    <property type="match status" value="1"/>
</dbReference>
<keyword evidence="4 7" id="KW-0689">Ribosomal protein</keyword>
<comment type="caution">
    <text evidence="10">The sequence shown here is derived from an EMBL/GenBank/DDBJ whole genome shotgun (WGS) entry which is preliminary data.</text>
</comment>
<evidence type="ECO:0000313" key="11">
    <source>
        <dbReference type="Proteomes" id="UP000034644"/>
    </source>
</evidence>
<comment type="function">
    <text evidence="7">Binds to the 23S rRNA.</text>
</comment>
<keyword evidence="5 7" id="KW-0687">Ribonucleoprotein</keyword>
<dbReference type="InterPro" id="IPR020594">
    <property type="entry name" value="Ribosomal_bL9_bac/chp"/>
</dbReference>